<dbReference type="InterPro" id="IPR006652">
    <property type="entry name" value="Kelch_1"/>
</dbReference>
<name>A0A383RFZ3_PAEAL</name>
<dbReference type="Gene3D" id="2.120.10.80">
    <property type="entry name" value="Kelch-type beta propeller"/>
    <property type="match status" value="1"/>
</dbReference>
<keyword evidence="1" id="KW-0880">Kelch repeat</keyword>
<proteinExistence type="predicted"/>
<dbReference type="PANTHER" id="PTHR46344">
    <property type="entry name" value="OS02G0202900 PROTEIN"/>
    <property type="match status" value="1"/>
</dbReference>
<organism evidence="3 4">
    <name type="scientific">Paenibacillus alvei</name>
    <name type="common">Bacillus alvei</name>
    <dbReference type="NCBI Taxonomy" id="44250"/>
    <lineage>
        <taxon>Bacteria</taxon>
        <taxon>Bacillati</taxon>
        <taxon>Bacillota</taxon>
        <taxon>Bacilli</taxon>
        <taxon>Bacillales</taxon>
        <taxon>Paenibacillaceae</taxon>
        <taxon>Paenibacillus</taxon>
    </lineage>
</organism>
<dbReference type="PANTHER" id="PTHR46344:SF27">
    <property type="entry name" value="KELCH REPEAT SUPERFAMILY PROTEIN"/>
    <property type="match status" value="1"/>
</dbReference>
<dbReference type="SMART" id="SM00612">
    <property type="entry name" value="Kelch"/>
    <property type="match status" value="2"/>
</dbReference>
<evidence type="ECO:0000256" key="1">
    <source>
        <dbReference type="ARBA" id="ARBA00022441"/>
    </source>
</evidence>
<keyword evidence="2" id="KW-0677">Repeat</keyword>
<protein>
    <submittedName>
        <fullName evidence="3">Uncharacterized protein</fullName>
    </submittedName>
</protein>
<dbReference type="Pfam" id="PF01344">
    <property type="entry name" value="Kelch_1"/>
    <property type="match status" value="2"/>
</dbReference>
<accession>A0A383RFZ3</accession>
<sequence length="226" mass="25543">MTDLHIKVAGMWKKSKNISVNISGKWRDAREVWIRVNGKWIKGWSNRKWVTGSNMPTGRHYCHAKVLNGFYYVVGGVDPSGSYDNGISNKNERYDISKGVWTEMASCPASKVNGAAEVTSKGFHVMNGTANYYSHYVFNPSSNTWERKTHGIPAQKPAIYYDLHADSIYKFGGFDERALKYTERYDVSRDTWTSLGEVPTARWGDIQEVLKGLVKSGFVVGRQTLV</sequence>
<reference evidence="4" key="1">
    <citation type="submission" date="2018-08" db="EMBL/GenBank/DDBJ databases">
        <authorList>
            <person name="Chevrot R."/>
        </authorList>
    </citation>
    <scope>NUCLEOTIDE SEQUENCE [LARGE SCALE GENOMIC DNA]</scope>
</reference>
<evidence type="ECO:0000313" key="4">
    <source>
        <dbReference type="Proteomes" id="UP000304148"/>
    </source>
</evidence>
<evidence type="ECO:0000313" key="3">
    <source>
        <dbReference type="EMBL" id="SYX86015.1"/>
    </source>
</evidence>
<gene>
    <name evidence="3" type="ORF">PBLR_14437</name>
</gene>
<evidence type="ECO:0000256" key="2">
    <source>
        <dbReference type="ARBA" id="ARBA00022737"/>
    </source>
</evidence>
<dbReference type="EMBL" id="LS992241">
    <property type="protein sequence ID" value="SYX86015.1"/>
    <property type="molecule type" value="Genomic_DNA"/>
</dbReference>
<dbReference type="AlphaFoldDB" id="A0A383RFZ3"/>
<dbReference type="Proteomes" id="UP000304148">
    <property type="component" value="Chromosome"/>
</dbReference>
<dbReference type="InterPro" id="IPR015915">
    <property type="entry name" value="Kelch-typ_b-propeller"/>
</dbReference>
<dbReference type="SUPFAM" id="SSF117281">
    <property type="entry name" value="Kelch motif"/>
    <property type="match status" value="1"/>
</dbReference>
<dbReference type="RefSeq" id="WP_138187988.1">
    <property type="nucleotide sequence ID" value="NZ_LS992241.1"/>
</dbReference>